<accession>A0ABT8R999</accession>
<feature type="modified residue" description="4-aspartylphosphate" evidence="1">
    <location>
        <position position="64"/>
    </location>
</feature>
<dbReference type="InterPro" id="IPR011006">
    <property type="entry name" value="CheY-like_superfamily"/>
</dbReference>
<gene>
    <name evidence="3" type="ORF">Q0590_16090</name>
</gene>
<evidence type="ECO:0000256" key="1">
    <source>
        <dbReference type="PROSITE-ProRule" id="PRU00169"/>
    </source>
</evidence>
<dbReference type="Pfam" id="PF00072">
    <property type="entry name" value="Response_reg"/>
    <property type="match status" value="1"/>
</dbReference>
<protein>
    <submittedName>
        <fullName evidence="3">Response regulator</fullName>
    </submittedName>
</protein>
<reference evidence="3" key="1">
    <citation type="submission" date="2023-07" db="EMBL/GenBank/DDBJ databases">
        <title>The genome sequence of Rhodocytophaga aerolata KACC 12507.</title>
        <authorList>
            <person name="Zhang X."/>
        </authorList>
    </citation>
    <scope>NUCLEOTIDE SEQUENCE</scope>
    <source>
        <strain evidence="3">KACC 12507</strain>
    </source>
</reference>
<dbReference type="PROSITE" id="PS50110">
    <property type="entry name" value="RESPONSE_REGULATORY"/>
    <property type="match status" value="1"/>
</dbReference>
<dbReference type="Gene3D" id="3.40.50.2300">
    <property type="match status" value="1"/>
</dbReference>
<dbReference type="SMART" id="SM00448">
    <property type="entry name" value="REC"/>
    <property type="match status" value="1"/>
</dbReference>
<proteinExistence type="predicted"/>
<evidence type="ECO:0000313" key="3">
    <source>
        <dbReference type="EMBL" id="MDO1447793.1"/>
    </source>
</evidence>
<keyword evidence="4" id="KW-1185">Reference proteome</keyword>
<dbReference type="EMBL" id="JAUKPO010000008">
    <property type="protein sequence ID" value="MDO1447793.1"/>
    <property type="molecule type" value="Genomic_DNA"/>
</dbReference>
<dbReference type="InterPro" id="IPR052893">
    <property type="entry name" value="TCS_response_regulator"/>
</dbReference>
<keyword evidence="1" id="KW-0597">Phosphoprotein</keyword>
<dbReference type="PANTHER" id="PTHR44520:SF2">
    <property type="entry name" value="RESPONSE REGULATOR RCP1"/>
    <property type="match status" value="1"/>
</dbReference>
<organism evidence="3 4">
    <name type="scientific">Rhodocytophaga aerolata</name>
    <dbReference type="NCBI Taxonomy" id="455078"/>
    <lineage>
        <taxon>Bacteria</taxon>
        <taxon>Pseudomonadati</taxon>
        <taxon>Bacteroidota</taxon>
        <taxon>Cytophagia</taxon>
        <taxon>Cytophagales</taxon>
        <taxon>Rhodocytophagaceae</taxon>
        <taxon>Rhodocytophaga</taxon>
    </lineage>
</organism>
<dbReference type="SUPFAM" id="SSF52172">
    <property type="entry name" value="CheY-like"/>
    <property type="match status" value="1"/>
</dbReference>
<sequence length="131" mass="14756">MTNIYKSVLLIDDNEADQLIARKLMQVTGFAKDICIKNTKQSALDYLTNARNHLSEVPDVIFLDINRPAIDGLSFLHAYDAMPADFKKKCKLVVLSSTDNRHDIKEVYGYSSIEAVLPKPLTTDSIMQLTH</sequence>
<dbReference type="Proteomes" id="UP001168528">
    <property type="component" value="Unassembled WGS sequence"/>
</dbReference>
<feature type="domain" description="Response regulatory" evidence="2">
    <location>
        <begin position="7"/>
        <end position="131"/>
    </location>
</feature>
<evidence type="ECO:0000313" key="4">
    <source>
        <dbReference type="Proteomes" id="UP001168528"/>
    </source>
</evidence>
<dbReference type="RefSeq" id="WP_302038597.1">
    <property type="nucleotide sequence ID" value="NZ_JAUKPO010000008.1"/>
</dbReference>
<comment type="caution">
    <text evidence="3">The sequence shown here is derived from an EMBL/GenBank/DDBJ whole genome shotgun (WGS) entry which is preliminary data.</text>
</comment>
<dbReference type="PANTHER" id="PTHR44520">
    <property type="entry name" value="RESPONSE REGULATOR RCP1-RELATED"/>
    <property type="match status" value="1"/>
</dbReference>
<evidence type="ECO:0000259" key="2">
    <source>
        <dbReference type="PROSITE" id="PS50110"/>
    </source>
</evidence>
<dbReference type="InterPro" id="IPR001789">
    <property type="entry name" value="Sig_transdc_resp-reg_receiver"/>
</dbReference>
<name>A0ABT8R999_9BACT</name>